<feature type="region of interest" description="Disordered" evidence="1">
    <location>
        <begin position="60"/>
        <end position="80"/>
    </location>
</feature>
<keyword evidence="3" id="KW-1185">Reference proteome</keyword>
<dbReference type="AlphaFoldDB" id="A0A1H3KUA6"/>
<dbReference type="EMBL" id="FNPB01000022">
    <property type="protein sequence ID" value="SDY55225.1"/>
    <property type="molecule type" value="Genomic_DNA"/>
</dbReference>
<protein>
    <submittedName>
        <fullName evidence="2">Uncharacterized protein</fullName>
    </submittedName>
</protein>
<sequence length="269" mass="31776">MRNGQLSLIREFLEENHIYEDLPDKAIHKLSYLVYKHSQDRGVDLSIPYFWYRYGVLTQQPTSSTSEPSSPSLDSDEEETVNNVAEMVLKKYYSSSLKEITDLTYKDAPYEVFRHWRELDKQISRLQDNYNPFFDNTPIREEIEDKIERVYDSFPVSEFPQHETDISTWYFSMIRELDMGLQNVDRLHDVNTVFWGIFTLSVAQKHRYNMTEDEVLQALGITSFEAELKERRSLLRRLERDGLDDRFDESNDELTATTDAVIEPVLESL</sequence>
<name>A0A1H3KUA6_9EURY</name>
<dbReference type="Proteomes" id="UP000199170">
    <property type="component" value="Unassembled WGS sequence"/>
</dbReference>
<accession>A0A1H3KUA6</accession>
<proteinExistence type="predicted"/>
<dbReference type="OrthoDB" id="324624at2157"/>
<evidence type="ECO:0000313" key="3">
    <source>
        <dbReference type="Proteomes" id="UP000199170"/>
    </source>
</evidence>
<reference evidence="3" key="1">
    <citation type="submission" date="2016-10" db="EMBL/GenBank/DDBJ databases">
        <authorList>
            <person name="Varghese N."/>
            <person name="Submissions S."/>
        </authorList>
    </citation>
    <scope>NUCLEOTIDE SEQUENCE [LARGE SCALE GENOMIC DNA]</scope>
    <source>
        <strain evidence="3">CGMCC 1.10118</strain>
    </source>
</reference>
<gene>
    <name evidence="2" type="ORF">SAMN04487946_12211</name>
</gene>
<feature type="compositionally biased region" description="Low complexity" evidence="1">
    <location>
        <begin position="60"/>
        <end position="73"/>
    </location>
</feature>
<evidence type="ECO:0000256" key="1">
    <source>
        <dbReference type="SAM" id="MobiDB-lite"/>
    </source>
</evidence>
<dbReference type="RefSeq" id="WP_089769859.1">
    <property type="nucleotide sequence ID" value="NZ_FNPB01000022.1"/>
</dbReference>
<organism evidence="2 3">
    <name type="scientific">Halobellus clavatus</name>
    <dbReference type="NCBI Taxonomy" id="660517"/>
    <lineage>
        <taxon>Archaea</taxon>
        <taxon>Methanobacteriati</taxon>
        <taxon>Methanobacteriota</taxon>
        <taxon>Stenosarchaea group</taxon>
        <taxon>Halobacteria</taxon>
        <taxon>Halobacteriales</taxon>
        <taxon>Haloferacaceae</taxon>
        <taxon>Halobellus</taxon>
    </lineage>
</organism>
<evidence type="ECO:0000313" key="2">
    <source>
        <dbReference type="EMBL" id="SDY55225.1"/>
    </source>
</evidence>
<dbReference type="STRING" id="660517.SAMN04487946_12211"/>